<dbReference type="InParanoid" id="A0A5F8H1J4"/>
<dbReference type="Ensembl" id="ENSMODT00000071256.1">
    <property type="protein sequence ID" value="ENSMODP00000053434.1"/>
    <property type="gene ID" value="ENSMODG00000037468.1"/>
</dbReference>
<evidence type="ECO:0000313" key="4">
    <source>
        <dbReference type="Ensembl" id="ENSMODP00000053434.1"/>
    </source>
</evidence>
<dbReference type="Pfam" id="PF00059">
    <property type="entry name" value="Lectin_C"/>
    <property type="match status" value="1"/>
</dbReference>
<evidence type="ECO:0000259" key="3">
    <source>
        <dbReference type="PROSITE" id="PS50041"/>
    </source>
</evidence>
<dbReference type="InterPro" id="IPR016186">
    <property type="entry name" value="C-type_lectin-like/link_sf"/>
</dbReference>
<feature type="domain" description="C-type lectin" evidence="3">
    <location>
        <begin position="113"/>
        <end position="230"/>
    </location>
</feature>
<dbReference type="GO" id="GO:0009897">
    <property type="term" value="C:external side of plasma membrane"/>
    <property type="evidence" value="ECO:0000318"/>
    <property type="project" value="GO_Central"/>
</dbReference>
<dbReference type="PANTHER" id="PTHR22803">
    <property type="entry name" value="MANNOSE, PHOSPHOLIPASE, LECTIN RECEPTOR RELATED"/>
    <property type="match status" value="1"/>
</dbReference>
<organism evidence="4 5">
    <name type="scientific">Monodelphis domestica</name>
    <name type="common">Gray short-tailed opossum</name>
    <dbReference type="NCBI Taxonomy" id="13616"/>
    <lineage>
        <taxon>Eukaryota</taxon>
        <taxon>Metazoa</taxon>
        <taxon>Chordata</taxon>
        <taxon>Craniata</taxon>
        <taxon>Vertebrata</taxon>
        <taxon>Euteleostomi</taxon>
        <taxon>Mammalia</taxon>
        <taxon>Metatheria</taxon>
        <taxon>Didelphimorphia</taxon>
        <taxon>Didelphidae</taxon>
        <taxon>Monodelphis</taxon>
    </lineage>
</organism>
<keyword evidence="5" id="KW-1185">Reference proteome</keyword>
<dbReference type="InterPro" id="IPR033989">
    <property type="entry name" value="CD209-like_CTLD"/>
</dbReference>
<keyword evidence="2" id="KW-0472">Membrane</keyword>
<dbReference type="SMART" id="SM00034">
    <property type="entry name" value="CLECT"/>
    <property type="match status" value="1"/>
</dbReference>
<dbReference type="AlphaFoldDB" id="A0A5F8H1J4"/>
<dbReference type="InterPro" id="IPR050111">
    <property type="entry name" value="C-type_lectin/snaclec_domain"/>
</dbReference>
<dbReference type="GeneID" id="103098783"/>
<dbReference type="GeneTree" id="ENSGT00940000161863"/>
<dbReference type="GO" id="GO:0038187">
    <property type="term" value="F:pattern recognition receptor activity"/>
    <property type="evidence" value="ECO:0000318"/>
    <property type="project" value="GO_Central"/>
</dbReference>
<dbReference type="SUPFAM" id="SSF56436">
    <property type="entry name" value="C-type lectin-like"/>
    <property type="match status" value="1"/>
</dbReference>
<dbReference type="Proteomes" id="UP000002280">
    <property type="component" value="Chromosome 1"/>
</dbReference>
<dbReference type="GO" id="GO:0030246">
    <property type="term" value="F:carbohydrate binding"/>
    <property type="evidence" value="ECO:0000318"/>
    <property type="project" value="GO_Central"/>
</dbReference>
<reference evidence="4 5" key="1">
    <citation type="journal article" date="2007" name="Nature">
        <title>Genome of the marsupial Monodelphis domestica reveals innovation in non-coding sequences.</title>
        <authorList>
            <person name="Mikkelsen T.S."/>
            <person name="Wakefield M.J."/>
            <person name="Aken B."/>
            <person name="Amemiya C.T."/>
            <person name="Chang J.L."/>
            <person name="Duke S."/>
            <person name="Garber M."/>
            <person name="Gentles A.J."/>
            <person name="Goodstadt L."/>
            <person name="Heger A."/>
            <person name="Jurka J."/>
            <person name="Kamal M."/>
            <person name="Mauceli E."/>
            <person name="Searle S.M."/>
            <person name="Sharpe T."/>
            <person name="Baker M.L."/>
            <person name="Batzer M.A."/>
            <person name="Benos P.V."/>
            <person name="Belov K."/>
            <person name="Clamp M."/>
            <person name="Cook A."/>
            <person name="Cuff J."/>
            <person name="Das R."/>
            <person name="Davidow L."/>
            <person name="Deakin J.E."/>
            <person name="Fazzari M.J."/>
            <person name="Glass J.L."/>
            <person name="Grabherr M."/>
            <person name="Greally J.M."/>
            <person name="Gu W."/>
            <person name="Hore T.A."/>
            <person name="Huttley G.A."/>
            <person name="Kleber M."/>
            <person name="Jirtle R.L."/>
            <person name="Koina E."/>
            <person name="Lee J.T."/>
            <person name="Mahony S."/>
            <person name="Marra M.A."/>
            <person name="Miller R.D."/>
            <person name="Nicholls R.D."/>
            <person name="Oda M."/>
            <person name="Papenfuss A.T."/>
            <person name="Parra Z.E."/>
            <person name="Pollock D.D."/>
            <person name="Ray D.A."/>
            <person name="Schein J.E."/>
            <person name="Speed T.P."/>
            <person name="Thompson K."/>
            <person name="VandeBerg J.L."/>
            <person name="Wade C.M."/>
            <person name="Walker J.A."/>
            <person name="Waters P.D."/>
            <person name="Webber C."/>
            <person name="Weidman J.R."/>
            <person name="Xie X."/>
            <person name="Zody M.C."/>
            <person name="Baldwin J."/>
            <person name="Abdouelleil A."/>
            <person name="Abdulkadir J."/>
            <person name="Abebe A."/>
            <person name="Abera B."/>
            <person name="Abreu J."/>
            <person name="Acer S.C."/>
            <person name="Aftuck L."/>
            <person name="Alexander A."/>
            <person name="An P."/>
            <person name="Anderson E."/>
            <person name="Anderson S."/>
            <person name="Arachi H."/>
            <person name="Azer M."/>
            <person name="Bachantsang P."/>
            <person name="Barry A."/>
            <person name="Bayul T."/>
            <person name="Berlin A."/>
            <person name="Bessette D."/>
            <person name="Bloom T."/>
            <person name="Bloom T."/>
            <person name="Boguslavskiy L."/>
            <person name="Bonnet C."/>
            <person name="Boukhgalter B."/>
            <person name="Bourzgui I."/>
            <person name="Brown A."/>
            <person name="Cahill P."/>
            <person name="Channer S."/>
            <person name="Cheshatsang Y."/>
            <person name="Chuda L."/>
            <person name="Citroen M."/>
            <person name="Collymore A."/>
            <person name="Cooke P."/>
            <person name="Costello M."/>
            <person name="D'Aco K."/>
            <person name="Daza R."/>
            <person name="De Haan G."/>
            <person name="DeGray S."/>
            <person name="DeMaso C."/>
            <person name="Dhargay N."/>
            <person name="Dooley K."/>
            <person name="Dooley E."/>
            <person name="Doricent M."/>
            <person name="Dorje P."/>
            <person name="Dorjee K."/>
            <person name="Dupes A."/>
            <person name="Elong R."/>
            <person name="Falk J."/>
            <person name="Farina A."/>
            <person name="Faro S."/>
            <person name="Ferguson D."/>
            <person name="Fisher S."/>
            <person name="Foley C.D."/>
            <person name="Franke A."/>
            <person name="Friedrich D."/>
            <person name="Gadbois L."/>
            <person name="Gearin G."/>
            <person name="Gearin C.R."/>
            <person name="Giannoukos G."/>
            <person name="Goode T."/>
            <person name="Graham J."/>
            <person name="Grandbois E."/>
            <person name="Grewal S."/>
            <person name="Gyaltsen K."/>
            <person name="Hafez N."/>
            <person name="Hagos B."/>
            <person name="Hall J."/>
            <person name="Henson C."/>
            <person name="Hollinger A."/>
            <person name="Honan T."/>
            <person name="Huard M.D."/>
            <person name="Hughes L."/>
            <person name="Hurhula B."/>
            <person name="Husby M.E."/>
            <person name="Kamat A."/>
            <person name="Kanga B."/>
            <person name="Kashin S."/>
            <person name="Khazanovich D."/>
            <person name="Kisner P."/>
            <person name="Lance K."/>
            <person name="Lara M."/>
            <person name="Lee W."/>
            <person name="Lennon N."/>
            <person name="Letendre F."/>
            <person name="LeVine R."/>
            <person name="Lipovsky A."/>
            <person name="Liu X."/>
            <person name="Liu J."/>
            <person name="Liu S."/>
            <person name="Lokyitsang T."/>
            <person name="Lokyitsang Y."/>
            <person name="Lubonja R."/>
            <person name="Lui A."/>
            <person name="MacDonald P."/>
            <person name="Magnisalis V."/>
            <person name="Maru K."/>
            <person name="Matthews C."/>
            <person name="McCusker W."/>
            <person name="McDonough S."/>
            <person name="Mehta T."/>
            <person name="Meldrim J."/>
            <person name="Meneus L."/>
            <person name="Mihai O."/>
            <person name="Mihalev A."/>
            <person name="Mihova T."/>
            <person name="Mittelman R."/>
            <person name="Mlenga V."/>
            <person name="Montmayeur A."/>
            <person name="Mulrain L."/>
            <person name="Navidi A."/>
            <person name="Naylor J."/>
            <person name="Negash T."/>
            <person name="Nguyen T."/>
            <person name="Nguyen N."/>
            <person name="Nicol R."/>
            <person name="Norbu C."/>
            <person name="Norbu N."/>
            <person name="Novod N."/>
            <person name="O'Neill B."/>
            <person name="Osman S."/>
            <person name="Markiewicz E."/>
            <person name="Oyono O.L."/>
            <person name="Patti C."/>
            <person name="Phunkhang P."/>
            <person name="Pierre F."/>
            <person name="Priest M."/>
            <person name="Raghuraman S."/>
            <person name="Rege F."/>
            <person name="Reyes R."/>
            <person name="Rise C."/>
            <person name="Rogov P."/>
            <person name="Ross K."/>
            <person name="Ryan E."/>
            <person name="Settipalli S."/>
            <person name="Shea T."/>
            <person name="Sherpa N."/>
            <person name="Shi L."/>
            <person name="Shih D."/>
            <person name="Sparrow T."/>
            <person name="Spaulding J."/>
            <person name="Stalker J."/>
            <person name="Stange-Thomann N."/>
            <person name="Stavropoulos S."/>
            <person name="Stone C."/>
            <person name="Strader C."/>
            <person name="Tesfaye S."/>
            <person name="Thomson T."/>
            <person name="Thoulutsang Y."/>
            <person name="Thoulutsang D."/>
            <person name="Topham K."/>
            <person name="Topping I."/>
            <person name="Tsamla T."/>
            <person name="Vassiliev H."/>
            <person name="Vo A."/>
            <person name="Wangchuk T."/>
            <person name="Wangdi T."/>
            <person name="Weiand M."/>
            <person name="Wilkinson J."/>
            <person name="Wilson A."/>
            <person name="Yadav S."/>
            <person name="Young G."/>
            <person name="Yu Q."/>
            <person name="Zembek L."/>
            <person name="Zhong D."/>
            <person name="Zimmer A."/>
            <person name="Zwirko Z."/>
            <person name="Jaffe D.B."/>
            <person name="Alvarez P."/>
            <person name="Brockman W."/>
            <person name="Butler J."/>
            <person name="Chin C."/>
            <person name="Gnerre S."/>
            <person name="MacCallum I."/>
            <person name="Graves J.A."/>
            <person name="Ponting C.P."/>
            <person name="Breen M."/>
            <person name="Samollow P.B."/>
            <person name="Lander E.S."/>
            <person name="Lindblad-Toh K."/>
        </authorList>
    </citation>
    <scope>NUCLEOTIDE SEQUENCE [LARGE SCALE GENOMIC DNA]</scope>
</reference>
<name>A0A5F8H1J4_MONDO</name>
<evidence type="ECO:0000256" key="2">
    <source>
        <dbReference type="SAM" id="Phobius"/>
    </source>
</evidence>
<dbReference type="InterPro" id="IPR001304">
    <property type="entry name" value="C-type_lectin-like"/>
</dbReference>
<evidence type="ECO:0000256" key="1">
    <source>
        <dbReference type="ARBA" id="ARBA00022734"/>
    </source>
</evidence>
<keyword evidence="1" id="KW-0430">Lectin</keyword>
<dbReference type="GO" id="GO:0006955">
    <property type="term" value="P:immune response"/>
    <property type="evidence" value="ECO:0000318"/>
    <property type="project" value="GO_Central"/>
</dbReference>
<dbReference type="PROSITE" id="PS50041">
    <property type="entry name" value="C_TYPE_LECTIN_2"/>
    <property type="match status" value="1"/>
</dbReference>
<sequence length="247" mass="28597">MARNEKDIAILTRVQKQKGLPLTRQLLKKRQDREGKPKIRMAPRAEKDIRKLKIIQAVLTILVLVLAVVLKVVIFLHLQGGNDQLERAKVSNKALKLQNEILSQRISEATIIHGGNLYYFSCGEMSWKDSEQYCVSRESHLTSVTSAEEQDFLYRIANGTYYWIGLKKQNAAGWQWVDGTPYEEAKIKEFWANGKPSNEKEDKDCAHFWAKTRQSWNNYLCTFPFKFICKWNCQSSKMCEGREMLGS</sequence>
<dbReference type="Gene3D" id="3.10.100.10">
    <property type="entry name" value="Mannose-Binding Protein A, subunit A"/>
    <property type="match status" value="1"/>
</dbReference>
<dbReference type="CDD" id="cd03590">
    <property type="entry name" value="CLECT_DC-SIGN_like"/>
    <property type="match status" value="1"/>
</dbReference>
<dbReference type="OMA" id="NEWDCNY"/>
<reference evidence="4" key="2">
    <citation type="submission" date="2025-08" db="UniProtKB">
        <authorList>
            <consortium name="Ensembl"/>
        </authorList>
    </citation>
    <scope>IDENTIFICATION</scope>
</reference>
<reference evidence="4" key="3">
    <citation type="submission" date="2025-09" db="UniProtKB">
        <authorList>
            <consortium name="Ensembl"/>
        </authorList>
    </citation>
    <scope>IDENTIFICATION</scope>
</reference>
<dbReference type="KEGG" id="mdo:103098783"/>
<dbReference type="Bgee" id="ENSMODG00000037468">
    <property type="expression patterns" value="Expressed in spermatid and 7 other cell types or tissues"/>
</dbReference>
<dbReference type="OrthoDB" id="9450319at2759"/>
<dbReference type="InterPro" id="IPR016187">
    <property type="entry name" value="CTDL_fold"/>
</dbReference>
<evidence type="ECO:0000313" key="5">
    <source>
        <dbReference type="Proteomes" id="UP000002280"/>
    </source>
</evidence>
<feature type="transmembrane region" description="Helical" evidence="2">
    <location>
        <begin position="54"/>
        <end position="78"/>
    </location>
</feature>
<proteinExistence type="predicted"/>
<keyword evidence="2" id="KW-0812">Transmembrane</keyword>
<keyword evidence="2" id="KW-1133">Transmembrane helix</keyword>
<protein>
    <submittedName>
        <fullName evidence="4">C-type lectin domain family 4 member K-like</fullName>
    </submittedName>
</protein>
<accession>A0A5F8H1J4</accession>